<evidence type="ECO:0000256" key="6">
    <source>
        <dbReference type="RuleBase" id="RU366058"/>
    </source>
</evidence>
<comment type="caution">
    <text evidence="8">The sequence shown here is derived from an EMBL/GenBank/DDBJ whole genome shotgun (WGS) entry which is preliminary data.</text>
</comment>
<feature type="transmembrane region" description="Helical" evidence="6">
    <location>
        <begin position="12"/>
        <end position="31"/>
    </location>
</feature>
<dbReference type="RefSeq" id="WP_027293489.1">
    <property type="nucleotide sequence ID" value="NZ_CABMJZ010000006.1"/>
</dbReference>
<protein>
    <recommendedName>
        <fullName evidence="6">TVP38/TMEM64 family membrane protein</fullName>
    </recommendedName>
</protein>
<evidence type="ECO:0000256" key="3">
    <source>
        <dbReference type="ARBA" id="ARBA00022692"/>
    </source>
</evidence>
<dbReference type="EMBL" id="QGQD01000055">
    <property type="protein sequence ID" value="TLD00408.1"/>
    <property type="molecule type" value="Genomic_DNA"/>
</dbReference>
<keyword evidence="4 6" id="KW-1133">Transmembrane helix</keyword>
<dbReference type="InterPro" id="IPR032816">
    <property type="entry name" value="VTT_dom"/>
</dbReference>
<comment type="subcellular location">
    <subcellularLocation>
        <location evidence="1 6">Cell membrane</location>
        <topology evidence="1 6">Multi-pass membrane protein</topology>
    </subcellularLocation>
</comment>
<evidence type="ECO:0000256" key="4">
    <source>
        <dbReference type="ARBA" id="ARBA00022989"/>
    </source>
</evidence>
<dbReference type="PANTHER" id="PTHR12677:SF49">
    <property type="entry name" value="TVP38_TMEM64 FAMILY MEMBRANE PROTEIN"/>
    <property type="match status" value="1"/>
</dbReference>
<proteinExistence type="inferred from homology"/>
<keyword evidence="3 6" id="KW-0812">Transmembrane</keyword>
<reference evidence="8 9" key="1">
    <citation type="journal article" date="2019" name="Anaerobe">
        <title>Detection of Robinsoniella peoriensis in multiple bone samples of a trauma patient.</title>
        <authorList>
            <person name="Schrottner P."/>
            <person name="Hartwich K."/>
            <person name="Bunk B."/>
            <person name="Schober I."/>
            <person name="Helbig S."/>
            <person name="Rudolph W.W."/>
            <person name="Gunzer F."/>
        </authorList>
    </citation>
    <scope>NUCLEOTIDE SEQUENCE [LARGE SCALE GENOMIC DNA]</scope>
    <source>
        <strain evidence="8 9">DSM 106044</strain>
    </source>
</reference>
<feature type="transmembrane region" description="Helical" evidence="6">
    <location>
        <begin position="140"/>
        <end position="161"/>
    </location>
</feature>
<feature type="domain" description="VTT" evidence="7">
    <location>
        <begin position="71"/>
        <end position="187"/>
    </location>
</feature>
<comment type="similarity">
    <text evidence="6">Belongs to the TVP38/TMEM64 family.</text>
</comment>
<dbReference type="PANTHER" id="PTHR12677">
    <property type="entry name" value="GOLGI APPARATUS MEMBRANE PROTEIN TVP38-RELATED"/>
    <property type="match status" value="1"/>
</dbReference>
<feature type="transmembrane region" description="Helical" evidence="6">
    <location>
        <begin position="43"/>
        <end position="61"/>
    </location>
</feature>
<evidence type="ECO:0000256" key="1">
    <source>
        <dbReference type="ARBA" id="ARBA00004651"/>
    </source>
</evidence>
<keyword evidence="2 6" id="KW-1003">Cell membrane</keyword>
<gene>
    <name evidence="8" type="primary">ydjZ_1</name>
    <name evidence="8" type="ORF">DSM106044_02716</name>
</gene>
<keyword evidence="9" id="KW-1185">Reference proteome</keyword>
<dbReference type="GO" id="GO:0005886">
    <property type="term" value="C:plasma membrane"/>
    <property type="evidence" value="ECO:0007669"/>
    <property type="project" value="UniProtKB-SubCell"/>
</dbReference>
<dbReference type="OrthoDB" id="371137at2"/>
<accession>A0A4V6HRU5</accession>
<keyword evidence="5 6" id="KW-0472">Membrane</keyword>
<dbReference type="STRING" id="180332.GCA_000797495_04081"/>
<dbReference type="Pfam" id="PF09335">
    <property type="entry name" value="VTT_dom"/>
    <property type="match status" value="1"/>
</dbReference>
<dbReference type="InterPro" id="IPR015414">
    <property type="entry name" value="TMEM64"/>
</dbReference>
<evidence type="ECO:0000256" key="2">
    <source>
        <dbReference type="ARBA" id="ARBA00022475"/>
    </source>
</evidence>
<feature type="transmembrane region" description="Helical" evidence="6">
    <location>
        <begin position="66"/>
        <end position="84"/>
    </location>
</feature>
<name>A0A4V6HRU5_9FIRM</name>
<evidence type="ECO:0000256" key="5">
    <source>
        <dbReference type="ARBA" id="ARBA00023136"/>
    </source>
</evidence>
<evidence type="ECO:0000313" key="8">
    <source>
        <dbReference type="EMBL" id="TLD00408.1"/>
    </source>
</evidence>
<organism evidence="8 9">
    <name type="scientific">Robinsoniella peoriensis</name>
    <dbReference type="NCBI Taxonomy" id="180332"/>
    <lineage>
        <taxon>Bacteria</taxon>
        <taxon>Bacillati</taxon>
        <taxon>Bacillota</taxon>
        <taxon>Clostridia</taxon>
        <taxon>Lachnospirales</taxon>
        <taxon>Lachnospiraceae</taxon>
        <taxon>Robinsoniella</taxon>
    </lineage>
</organism>
<dbReference type="AlphaFoldDB" id="A0A4V6HRU5"/>
<evidence type="ECO:0000259" key="7">
    <source>
        <dbReference type="Pfam" id="PF09335"/>
    </source>
</evidence>
<dbReference type="Proteomes" id="UP000306509">
    <property type="component" value="Unassembled WGS sequence"/>
</dbReference>
<feature type="transmembrane region" description="Helical" evidence="6">
    <location>
        <begin position="173"/>
        <end position="196"/>
    </location>
</feature>
<evidence type="ECO:0000313" key="9">
    <source>
        <dbReference type="Proteomes" id="UP000306509"/>
    </source>
</evidence>
<feature type="transmembrane region" description="Helical" evidence="6">
    <location>
        <begin position="90"/>
        <end position="108"/>
    </location>
</feature>
<sequence>MAEKLKNHIPLITNMITVLTIVLCIIFAVYGYRAGIFESKESLIAFIKALGLWGPLVFMFIQALQVVIPVLPGFVTCIVGALVFGPVMGFVYSYIGMCIGSILAFIIARRYGIDFVKKFVNEKTYDKYASWLEKGKKFDIFFMLAIFLPAAPDDLLCFIAGLTRMHWKKFTTIILLGKPWVIAAYSIGTAGMIHALQFF</sequence>